<proteinExistence type="predicted"/>
<dbReference type="STRING" id="316067.Geob_3102"/>
<gene>
    <name evidence="1" type="ordered locus">Geob_3102</name>
</gene>
<dbReference type="EMBL" id="CP001390">
    <property type="protein sequence ID" value="ACM21445.1"/>
    <property type="molecule type" value="Genomic_DNA"/>
</dbReference>
<evidence type="ECO:0000313" key="2">
    <source>
        <dbReference type="Proteomes" id="UP000007721"/>
    </source>
</evidence>
<dbReference type="HOGENOM" id="CLU_190609_1_0_7"/>
<protein>
    <submittedName>
        <fullName evidence="1">Uncharacterized protein</fullName>
    </submittedName>
</protein>
<dbReference type="KEGG" id="geo:Geob_3102"/>
<reference evidence="1 2" key="1">
    <citation type="submission" date="2009-01" db="EMBL/GenBank/DDBJ databases">
        <title>Complete sequence of Geobacter sp. FRC-32.</title>
        <authorList>
            <consortium name="US DOE Joint Genome Institute"/>
            <person name="Lucas S."/>
            <person name="Copeland A."/>
            <person name="Lapidus A."/>
            <person name="Glavina del Rio T."/>
            <person name="Dalin E."/>
            <person name="Tice H."/>
            <person name="Bruce D."/>
            <person name="Goodwin L."/>
            <person name="Pitluck S."/>
            <person name="Saunders E."/>
            <person name="Brettin T."/>
            <person name="Detter J.C."/>
            <person name="Han C."/>
            <person name="Larimer F."/>
            <person name="Land M."/>
            <person name="Hauser L."/>
            <person name="Kyrpides N."/>
            <person name="Ovchinnikova G."/>
            <person name="Kostka J."/>
            <person name="Richardson P."/>
        </authorList>
    </citation>
    <scope>NUCLEOTIDE SEQUENCE [LARGE SCALE GENOMIC DNA]</scope>
    <source>
        <strain evidence="2">DSM 22248 / JCM 15807 / FRC-32</strain>
    </source>
</reference>
<dbReference type="NCBIfam" id="NF045719">
    <property type="entry name" value="GSU3473_fam"/>
    <property type="match status" value="1"/>
</dbReference>
<sequence length="77" mass="9077">MKVMVCYDDDSYDIVEDYCLDYLIRVGNITGFCRSDKWVRVGADPVRDENTSCETYVGKERRRPLLEKRIEHADKPE</sequence>
<keyword evidence="2" id="KW-1185">Reference proteome</keyword>
<accession>B9M3M4</accession>
<name>B9M3M4_GEODF</name>
<evidence type="ECO:0000313" key="1">
    <source>
        <dbReference type="EMBL" id="ACM21445.1"/>
    </source>
</evidence>
<dbReference type="Proteomes" id="UP000007721">
    <property type="component" value="Chromosome"/>
</dbReference>
<dbReference type="OrthoDB" id="5405882at2"/>
<dbReference type="AlphaFoldDB" id="B9M3M4"/>
<organism evidence="1 2">
    <name type="scientific">Geotalea daltonii (strain DSM 22248 / JCM 15807 / FRC-32)</name>
    <name type="common">Geobacter daltonii</name>
    <dbReference type="NCBI Taxonomy" id="316067"/>
    <lineage>
        <taxon>Bacteria</taxon>
        <taxon>Pseudomonadati</taxon>
        <taxon>Thermodesulfobacteriota</taxon>
        <taxon>Desulfuromonadia</taxon>
        <taxon>Geobacterales</taxon>
        <taxon>Geobacteraceae</taxon>
        <taxon>Geotalea</taxon>
    </lineage>
</organism>
<dbReference type="InterPro" id="IPR054686">
    <property type="entry name" value="GSU3473-like"/>
</dbReference>